<accession>A0AAV6N5L4</accession>
<gene>
    <name evidence="2" type="ORF">SDJN03_13907</name>
</gene>
<feature type="transmembrane region" description="Helical" evidence="1">
    <location>
        <begin position="47"/>
        <end position="68"/>
    </location>
</feature>
<dbReference type="Proteomes" id="UP000685013">
    <property type="component" value="Chromosome 9"/>
</dbReference>
<comment type="caution">
    <text evidence="2">The sequence shown here is derived from an EMBL/GenBank/DDBJ whole genome shotgun (WGS) entry which is preliminary data.</text>
</comment>
<keyword evidence="3" id="KW-1185">Reference proteome</keyword>
<organism evidence="2 3">
    <name type="scientific">Cucurbita argyrosperma subsp. sororia</name>
    <dbReference type="NCBI Taxonomy" id="37648"/>
    <lineage>
        <taxon>Eukaryota</taxon>
        <taxon>Viridiplantae</taxon>
        <taxon>Streptophyta</taxon>
        <taxon>Embryophyta</taxon>
        <taxon>Tracheophyta</taxon>
        <taxon>Spermatophyta</taxon>
        <taxon>Magnoliopsida</taxon>
        <taxon>eudicotyledons</taxon>
        <taxon>Gunneridae</taxon>
        <taxon>Pentapetalae</taxon>
        <taxon>rosids</taxon>
        <taxon>fabids</taxon>
        <taxon>Cucurbitales</taxon>
        <taxon>Cucurbitaceae</taxon>
        <taxon>Cucurbiteae</taxon>
        <taxon>Cucurbita</taxon>
    </lineage>
</organism>
<dbReference type="AlphaFoldDB" id="A0AAV6N5L4"/>
<dbReference type="EMBL" id="JAGKQH010000009">
    <property type="protein sequence ID" value="KAG6591561.1"/>
    <property type="molecule type" value="Genomic_DNA"/>
</dbReference>
<name>A0AAV6N5L4_9ROSI</name>
<evidence type="ECO:0000313" key="3">
    <source>
        <dbReference type="Proteomes" id="UP000685013"/>
    </source>
</evidence>
<evidence type="ECO:0000313" key="2">
    <source>
        <dbReference type="EMBL" id="KAG6591561.1"/>
    </source>
</evidence>
<proteinExistence type="predicted"/>
<evidence type="ECO:0000256" key="1">
    <source>
        <dbReference type="SAM" id="Phobius"/>
    </source>
</evidence>
<keyword evidence="1" id="KW-0472">Membrane</keyword>
<feature type="non-terminal residue" evidence="2">
    <location>
        <position position="1"/>
    </location>
</feature>
<reference evidence="2 3" key="1">
    <citation type="journal article" date="2021" name="Hortic Res">
        <title>The domestication of Cucurbita argyrosperma as revealed by the genome of its wild relative.</title>
        <authorList>
            <person name="Barrera-Redondo J."/>
            <person name="Sanchez-de la Vega G."/>
            <person name="Aguirre-Liguori J.A."/>
            <person name="Castellanos-Morales G."/>
            <person name="Gutierrez-Guerrero Y.T."/>
            <person name="Aguirre-Dugua X."/>
            <person name="Aguirre-Planter E."/>
            <person name="Tenaillon M.I."/>
            <person name="Lira-Saade R."/>
            <person name="Eguiarte L.E."/>
        </authorList>
    </citation>
    <scope>NUCLEOTIDE SEQUENCE [LARGE SCALE GENOMIC DNA]</scope>
    <source>
        <strain evidence="2">JBR-2021</strain>
    </source>
</reference>
<keyword evidence="1" id="KW-0812">Transmembrane</keyword>
<keyword evidence="1" id="KW-1133">Transmembrane helix</keyword>
<protein>
    <submittedName>
        <fullName evidence="2">Uncharacterized protein</fullName>
    </submittedName>
</protein>
<sequence length="125" mass="14217">MWWEDLCVLHGDSSFFSSGPSSVDPLDFKISGGFRILLVSTTLWRKFVLTASLSLMIVTCIWYSALAAESAIHGFDLREKSDIELHLSFAGMISIHAYERKYYKEAVADLESRNLSVELKRRCSF</sequence>